<name>A0A0M4TBW7_9GAMM</name>
<dbReference type="Proteomes" id="UP000059847">
    <property type="component" value="Chromosome"/>
</dbReference>
<dbReference type="NCBIfam" id="TIGR01830">
    <property type="entry name" value="3oxo_ACP_reduc"/>
    <property type="match status" value="1"/>
</dbReference>
<dbReference type="UniPathway" id="UPA00094"/>
<dbReference type="Gene3D" id="3.40.50.720">
    <property type="entry name" value="NAD(P)-binding Rossmann-like Domain"/>
    <property type="match status" value="1"/>
</dbReference>
<keyword evidence="5 12" id="KW-0276">Fatty acid metabolism</keyword>
<evidence type="ECO:0000256" key="5">
    <source>
        <dbReference type="ARBA" id="ARBA00022832"/>
    </source>
</evidence>
<dbReference type="InterPro" id="IPR002347">
    <property type="entry name" value="SDR_fam"/>
</dbReference>
<evidence type="ECO:0000256" key="2">
    <source>
        <dbReference type="ARBA" id="ARBA00005194"/>
    </source>
</evidence>
<keyword evidence="8 12" id="KW-0443">Lipid metabolism</keyword>
<evidence type="ECO:0000256" key="6">
    <source>
        <dbReference type="ARBA" id="ARBA00022857"/>
    </source>
</evidence>
<comment type="similarity">
    <text evidence="3 12">Belongs to the short-chain dehydrogenases/reductases (SDR) family.</text>
</comment>
<keyword evidence="9 12" id="KW-0275">Fatty acid biosynthesis</keyword>
<comment type="function">
    <text evidence="1 12">Catalyzes the NADPH-dependent reduction of beta-ketoacyl-ACP substrates to beta-hydroxyacyl-ACP products, the first reductive step in the elongation cycle of fatty acid biosynthesis.</text>
</comment>
<dbReference type="PRINTS" id="PR00081">
    <property type="entry name" value="GDHRDH"/>
</dbReference>
<keyword evidence="6 11" id="KW-0521">NADP</keyword>
<feature type="binding site" evidence="11">
    <location>
        <position position="85"/>
    </location>
    <ligand>
        <name>NADP(+)</name>
        <dbReference type="ChEBI" id="CHEBI:58349"/>
    </ligand>
</feature>
<evidence type="ECO:0000256" key="1">
    <source>
        <dbReference type="ARBA" id="ARBA00002607"/>
    </source>
</evidence>
<keyword evidence="7 12" id="KW-0560">Oxidoreductase</keyword>
<dbReference type="AlphaFoldDB" id="A0A0M4TBW7"/>
<reference evidence="14 15" key="1">
    <citation type="submission" date="2015-09" db="EMBL/GenBank/DDBJ databases">
        <title>Complete genome of Psychrobacter urativorans R10.10B.</title>
        <authorList>
            <person name="See-Too W.S."/>
            <person name="Chan K.G."/>
        </authorList>
    </citation>
    <scope>NUCLEOTIDE SEQUENCE [LARGE SCALE GENOMIC DNA]</scope>
    <source>
        <strain evidence="14 15">R10.10B</strain>
    </source>
</reference>
<dbReference type="PROSITE" id="PS00061">
    <property type="entry name" value="ADH_SHORT"/>
    <property type="match status" value="1"/>
</dbReference>
<evidence type="ECO:0000256" key="7">
    <source>
        <dbReference type="ARBA" id="ARBA00023002"/>
    </source>
</evidence>
<protein>
    <recommendedName>
        <fullName evidence="12">3-oxoacyl-[acyl-carrier-protein] reductase</fullName>
        <ecNumber evidence="12">1.1.1.100</ecNumber>
    </recommendedName>
</protein>
<dbReference type="STRING" id="45610.AOC03_03670"/>
<organism evidence="14 15">
    <name type="scientific">Psychrobacter urativorans</name>
    <dbReference type="NCBI Taxonomy" id="45610"/>
    <lineage>
        <taxon>Bacteria</taxon>
        <taxon>Pseudomonadati</taxon>
        <taxon>Pseudomonadota</taxon>
        <taxon>Gammaproteobacteria</taxon>
        <taxon>Moraxellales</taxon>
        <taxon>Moraxellaceae</taxon>
        <taxon>Psychrobacter</taxon>
    </lineage>
</organism>
<evidence type="ECO:0000313" key="14">
    <source>
        <dbReference type="EMBL" id="ALF59258.1"/>
    </source>
</evidence>
<dbReference type="GO" id="GO:0051287">
    <property type="term" value="F:NAD binding"/>
    <property type="evidence" value="ECO:0007669"/>
    <property type="project" value="UniProtKB-UniRule"/>
</dbReference>
<dbReference type="InterPro" id="IPR020904">
    <property type="entry name" value="Sc_DH/Rdtase_CS"/>
</dbReference>
<keyword evidence="15" id="KW-1185">Reference proteome</keyword>
<dbReference type="PRINTS" id="PR00080">
    <property type="entry name" value="SDRFAMILY"/>
</dbReference>
<dbReference type="SMART" id="SM00822">
    <property type="entry name" value="PKS_KR"/>
    <property type="match status" value="1"/>
</dbReference>
<gene>
    <name evidence="14" type="primary">fabG</name>
    <name evidence="14" type="ORF">AOC03_03670</name>
</gene>
<evidence type="ECO:0000256" key="11">
    <source>
        <dbReference type="PIRSR" id="PIRSR611284-2"/>
    </source>
</evidence>
<dbReference type="GO" id="GO:0030497">
    <property type="term" value="P:fatty acid elongation"/>
    <property type="evidence" value="ECO:0007669"/>
    <property type="project" value="UniProtKB-ARBA"/>
</dbReference>
<feature type="binding site" evidence="11">
    <location>
        <position position="183"/>
    </location>
    <ligand>
        <name>NADP(+)</name>
        <dbReference type="ChEBI" id="CHEBI:58349"/>
    </ligand>
</feature>
<feature type="binding site" evidence="11">
    <location>
        <begin position="10"/>
        <end position="13"/>
    </location>
    <ligand>
        <name>NADP(+)</name>
        <dbReference type="ChEBI" id="CHEBI:58349"/>
    </ligand>
</feature>
<evidence type="ECO:0000256" key="12">
    <source>
        <dbReference type="RuleBase" id="RU366074"/>
    </source>
</evidence>
<dbReference type="CDD" id="cd05333">
    <property type="entry name" value="BKR_SDR_c"/>
    <property type="match status" value="1"/>
</dbReference>
<dbReference type="PANTHER" id="PTHR42879:SF2">
    <property type="entry name" value="3-OXOACYL-[ACYL-CARRIER-PROTEIN] REDUCTASE FABG"/>
    <property type="match status" value="1"/>
</dbReference>
<dbReference type="InterPro" id="IPR050259">
    <property type="entry name" value="SDR"/>
</dbReference>
<evidence type="ECO:0000256" key="10">
    <source>
        <dbReference type="PIRSR" id="PIRSR611284-1"/>
    </source>
</evidence>
<dbReference type="FunFam" id="3.40.50.720:FF:000037">
    <property type="entry name" value="3-oxoacyl-[acyl-carrier-protein] reductase FabG"/>
    <property type="match status" value="1"/>
</dbReference>
<dbReference type="InterPro" id="IPR036291">
    <property type="entry name" value="NAD(P)-bd_dom_sf"/>
</dbReference>
<feature type="binding site" evidence="11">
    <location>
        <position position="35"/>
    </location>
    <ligand>
        <name>NADP(+)</name>
        <dbReference type="ChEBI" id="CHEBI:58349"/>
    </ligand>
</feature>
<accession>A0A0M4TBW7</accession>
<keyword evidence="4 12" id="KW-0444">Lipid biosynthesis</keyword>
<evidence type="ECO:0000259" key="13">
    <source>
        <dbReference type="SMART" id="SM00822"/>
    </source>
</evidence>
<comment type="catalytic activity">
    <reaction evidence="12">
        <text>a (3R)-hydroxyacyl-[ACP] + NADP(+) = a 3-oxoacyl-[ACP] + NADPH + H(+)</text>
        <dbReference type="Rhea" id="RHEA:17397"/>
        <dbReference type="Rhea" id="RHEA-COMP:9916"/>
        <dbReference type="Rhea" id="RHEA-COMP:9945"/>
        <dbReference type="ChEBI" id="CHEBI:15378"/>
        <dbReference type="ChEBI" id="CHEBI:57783"/>
        <dbReference type="ChEBI" id="CHEBI:58349"/>
        <dbReference type="ChEBI" id="CHEBI:78776"/>
        <dbReference type="ChEBI" id="CHEBI:78827"/>
        <dbReference type="EC" id="1.1.1.100"/>
    </reaction>
</comment>
<evidence type="ECO:0000256" key="9">
    <source>
        <dbReference type="ARBA" id="ARBA00023160"/>
    </source>
</evidence>
<dbReference type="RefSeq" id="WP_062533651.1">
    <property type="nucleotide sequence ID" value="NZ_CP012678.1"/>
</dbReference>
<feature type="active site" description="Proton acceptor" evidence="10">
    <location>
        <position position="150"/>
    </location>
</feature>
<proteinExistence type="inferred from homology"/>
<dbReference type="OrthoDB" id="9804774at2"/>
<dbReference type="InterPro" id="IPR011284">
    <property type="entry name" value="3oxo_ACP_reduc"/>
</dbReference>
<dbReference type="NCBIfam" id="NF004197">
    <property type="entry name" value="PRK05653.1-1"/>
    <property type="match status" value="1"/>
</dbReference>
<sequence>MSRTIVLVTGASRGIGKAVAKRFAKEGHFVIGTATTEKGAALIDSYLHDSGGIGRLLDVRDGAQIDKLFEEIESVYGAVQVLVNNAGITQDGLLMRMKDEDWDNVIDTNLSSIYRMSKRAVRGMMKARRGRIINISSVVAQMGNAGQSNYAATKAGVEGFSRTLAREIGSRQVTINCVAPGLIETDMTDELDERLLNSMLDAVPIGRLGQPEDIAAAVSFLASDEASYITGAVIPVNGGMYM</sequence>
<comment type="subunit">
    <text evidence="12">Homotetramer.</text>
</comment>
<dbReference type="EMBL" id="CP012678">
    <property type="protein sequence ID" value="ALF59258.1"/>
    <property type="molecule type" value="Genomic_DNA"/>
</dbReference>
<evidence type="ECO:0000256" key="3">
    <source>
        <dbReference type="ARBA" id="ARBA00006484"/>
    </source>
</evidence>
<dbReference type="PANTHER" id="PTHR42879">
    <property type="entry name" value="3-OXOACYL-(ACYL-CARRIER-PROTEIN) REDUCTASE"/>
    <property type="match status" value="1"/>
</dbReference>
<dbReference type="InterPro" id="IPR057326">
    <property type="entry name" value="KR_dom"/>
</dbReference>
<dbReference type="SUPFAM" id="SSF51735">
    <property type="entry name" value="NAD(P)-binding Rossmann-fold domains"/>
    <property type="match status" value="1"/>
</dbReference>
<dbReference type="NCBIfam" id="NF009466">
    <property type="entry name" value="PRK12826.1-2"/>
    <property type="match status" value="1"/>
</dbReference>
<evidence type="ECO:0000256" key="4">
    <source>
        <dbReference type="ARBA" id="ARBA00022516"/>
    </source>
</evidence>
<evidence type="ECO:0000313" key="15">
    <source>
        <dbReference type="Proteomes" id="UP000059847"/>
    </source>
</evidence>
<feature type="domain" description="Ketoreductase" evidence="13">
    <location>
        <begin position="4"/>
        <end position="186"/>
    </location>
</feature>
<comment type="pathway">
    <text evidence="2 12">Lipid metabolism; fatty acid biosynthesis.</text>
</comment>
<feature type="binding site" evidence="11">
    <location>
        <begin position="150"/>
        <end position="154"/>
    </location>
    <ligand>
        <name>NADP(+)</name>
        <dbReference type="ChEBI" id="CHEBI:58349"/>
    </ligand>
</feature>
<dbReference type="Pfam" id="PF13561">
    <property type="entry name" value="adh_short_C2"/>
    <property type="match status" value="1"/>
</dbReference>
<dbReference type="GO" id="GO:0004316">
    <property type="term" value="F:3-oxoacyl-[acyl-carrier-protein] reductase (NADPH) activity"/>
    <property type="evidence" value="ECO:0007669"/>
    <property type="project" value="UniProtKB-UniRule"/>
</dbReference>
<evidence type="ECO:0000256" key="8">
    <source>
        <dbReference type="ARBA" id="ARBA00023098"/>
    </source>
</evidence>
<dbReference type="EC" id="1.1.1.100" evidence="12"/>
<dbReference type="KEGG" id="pur:AOC03_03670"/>